<dbReference type="Proteomes" id="UP000266743">
    <property type="component" value="Chromosome 4"/>
</dbReference>
<dbReference type="AlphaFoldDB" id="A0A3L6LB10"/>
<proteinExistence type="predicted"/>
<dbReference type="EMBL" id="QSBY01000004">
    <property type="protein sequence ID" value="RHW72751.1"/>
    <property type="molecule type" value="Genomic_DNA"/>
</dbReference>
<feature type="transmembrane region" description="Helical" evidence="1">
    <location>
        <begin position="21"/>
        <end position="41"/>
    </location>
</feature>
<protein>
    <submittedName>
        <fullName evidence="2">Uncharacterized protein</fullName>
    </submittedName>
</protein>
<sequence>MSFRHFSRRSRVKWTRVRRRVLIFLVLILMVPVCVCCGLLYKTLGSSSRVGEAPTPISKKTAEDSQVAAVDYILPQEYVEALRTFANNLLLKEIEGDPWQPSGKFTDIIAKPGLGVPLPYNLATVNSSKRGEWEACDRRNAEFTVERDELCKAYLSNLNNMRYIKAMSSKLLYGRTIKFRITYAHNGIKALVKVSQGRFYFEASSEVAAFSVDRALNLSRVPTTVLVALPVEHMQAAAATSPLLSQWASNTIFEDKNIKEDFVSCTNSSRHPPFRASLCAYVSVQLWMHDVHPALETFLELPYKYDNAFAKKYFIPGSSFWPPKSARLRAIGELNDRFIFDFIIGNSDRGMNDHNNFVYGGCGRETVCDRPMKDKRIKGLAKYAFLDHGSGFYSRADPSNNPFSGNVANISICRFRRGTYDALKAYDEPDSLYRTLPLVAHVRKVLHPFVFNMLGLTIFFTMQSRLEKVLRVVEQCLKKYSPEEVFSLPAYWEINIPEEWEGLDELPDFVDPDDD</sequence>
<keyword evidence="1" id="KW-0812">Transmembrane</keyword>
<accession>A0A3L6LB10</accession>
<organism evidence="2">
    <name type="scientific">Trypanosoma brucei equiperdum</name>
    <dbReference type="NCBI Taxonomy" id="630700"/>
    <lineage>
        <taxon>Eukaryota</taxon>
        <taxon>Discoba</taxon>
        <taxon>Euglenozoa</taxon>
        <taxon>Kinetoplastea</taxon>
        <taxon>Metakinetoplastina</taxon>
        <taxon>Trypanosomatida</taxon>
        <taxon>Trypanosomatidae</taxon>
        <taxon>Trypanosoma</taxon>
    </lineage>
</organism>
<keyword evidence="1" id="KW-1133">Transmembrane helix</keyword>
<gene>
    <name evidence="2" type="ORF">DPX39_040007800</name>
</gene>
<name>A0A3L6LB10_9TRYP</name>
<evidence type="ECO:0000313" key="2">
    <source>
        <dbReference type="EMBL" id="RHW72751.1"/>
    </source>
</evidence>
<comment type="caution">
    <text evidence="2">The sequence shown here is derived from an EMBL/GenBank/DDBJ whole genome shotgun (WGS) entry which is preliminary data.</text>
</comment>
<reference evidence="2" key="1">
    <citation type="submission" date="2018-09" db="EMBL/GenBank/DDBJ databases">
        <title>whole genome sequence of T. equiperdum IVM-t1 strain.</title>
        <authorList>
            <person name="Suganuma K."/>
        </authorList>
    </citation>
    <scope>NUCLEOTIDE SEQUENCE [LARGE SCALE GENOMIC DNA]</scope>
    <source>
        <strain evidence="2">IVM-t1</strain>
    </source>
</reference>
<keyword evidence="1" id="KW-0472">Membrane</keyword>
<evidence type="ECO:0000256" key="1">
    <source>
        <dbReference type="SAM" id="Phobius"/>
    </source>
</evidence>